<keyword evidence="3" id="KW-0732">Signal</keyword>
<dbReference type="InterPro" id="IPR036465">
    <property type="entry name" value="vWFA_dom_sf"/>
</dbReference>
<dbReference type="EMBL" id="JARPYI010000014">
    <property type="protein sequence ID" value="MDT2601856.1"/>
    <property type="molecule type" value="Genomic_DNA"/>
</dbReference>
<evidence type="ECO:0000313" key="7">
    <source>
        <dbReference type="EMBL" id="MDT2601856.1"/>
    </source>
</evidence>
<evidence type="ECO:0000256" key="5">
    <source>
        <dbReference type="SAM" id="Phobius"/>
    </source>
</evidence>
<dbReference type="Pfam" id="PF17802">
    <property type="entry name" value="SpaA"/>
    <property type="match status" value="3"/>
</dbReference>
<dbReference type="Pfam" id="PF00092">
    <property type="entry name" value="VWA"/>
    <property type="match status" value="1"/>
</dbReference>
<feature type="domain" description="VWFA" evidence="6">
    <location>
        <begin position="342"/>
        <end position="624"/>
    </location>
</feature>
<organism evidence="7 8">
    <name type="scientific">Enterococcus hulanensis</name>
    <dbReference type="NCBI Taxonomy" id="2559929"/>
    <lineage>
        <taxon>Bacteria</taxon>
        <taxon>Bacillati</taxon>
        <taxon>Bacillota</taxon>
        <taxon>Bacilli</taxon>
        <taxon>Lactobacillales</taxon>
        <taxon>Enterococcaceae</taxon>
        <taxon>Enterococcus</taxon>
    </lineage>
</organism>
<evidence type="ECO:0000259" key="6">
    <source>
        <dbReference type="PROSITE" id="PS50234"/>
    </source>
</evidence>
<dbReference type="InterPro" id="IPR041033">
    <property type="entry name" value="SpaA_PFL_dom_1"/>
</dbReference>
<feature type="region of interest" description="Disordered" evidence="4">
    <location>
        <begin position="702"/>
        <end position="724"/>
    </location>
</feature>
<keyword evidence="5" id="KW-1133">Transmembrane helix</keyword>
<name>A0ABU3F3Z8_9ENTE</name>
<evidence type="ECO:0000313" key="8">
    <source>
        <dbReference type="Proteomes" id="UP001252875"/>
    </source>
</evidence>
<dbReference type="PANTHER" id="PTHR36108:SF13">
    <property type="entry name" value="COLOSSIN-B-RELATED"/>
    <property type="match status" value="1"/>
</dbReference>
<gene>
    <name evidence="7" type="ORF">P7D85_18915</name>
</gene>
<dbReference type="InterPro" id="IPR002035">
    <property type="entry name" value="VWF_A"/>
</dbReference>
<dbReference type="CDD" id="cd00198">
    <property type="entry name" value="vWFA"/>
    <property type="match status" value="1"/>
</dbReference>
<keyword evidence="5" id="KW-0472">Membrane</keyword>
<dbReference type="Gene3D" id="2.60.40.1140">
    <property type="entry name" value="Collagen-binding surface protein Cna, B-type domain"/>
    <property type="match status" value="2"/>
</dbReference>
<dbReference type="PROSITE" id="PS50234">
    <property type="entry name" value="VWFA"/>
    <property type="match status" value="1"/>
</dbReference>
<proteinExistence type="inferred from homology"/>
<evidence type="ECO:0000256" key="1">
    <source>
        <dbReference type="ARBA" id="ARBA00007257"/>
    </source>
</evidence>
<dbReference type="RefSeq" id="WP_311823446.1">
    <property type="nucleotide sequence ID" value="NZ_JARPYF010000015.1"/>
</dbReference>
<dbReference type="PANTHER" id="PTHR36108">
    <property type="entry name" value="COLOSSIN-B-RELATED"/>
    <property type="match status" value="1"/>
</dbReference>
<evidence type="ECO:0000256" key="2">
    <source>
        <dbReference type="ARBA" id="ARBA00022525"/>
    </source>
</evidence>
<sequence>MKKKHLLMLVVLLFSLIAEMIPSLVTAYAETTKTVLIDEKFLNVSYDYEAQKDSNRWRITFSRQSEESNKEQRLKLKVTNEKGNVITYPTIKEMTEKDEWLIEKNYSSSMEGQLVFDLPKTTKKLYLDVQMDQQSPAENAEEQELITEENILKIEKPFVLKATEAAEKTEDSEKTSSSEKAETPGPYDEDPEQTKRLQAENKTSSDFIGPQQESVSAAVQQSLKDSVGIANLFQPYALNYTNKAPAYTTNSTGTFPTCYWEPTGQNNVQNHQGGFEKESGWDGLTSWNVAQDNHTNSYINYGGEKKNPNIGIRKYASETSDKDEFDIRLNVRGNSISKPGVDVYFVLDNSNSMQSKDSMIEGQLRKTLAVQSLQKLITRFTEIQDSDYIRIGGGIYSDYQVSNYHPTFALSDNPSNWQNMLNQYQSITPNGNTYTQRALLDGQMALNNAGDSSRRKLIFLLTDGGPNRSMVPVRGDYDSNIYYDGIRIKDYDWTTYNRGSQLGSGDGVSKLAQYDRFGNLVPAPYPMMGDKKEISSHLTMVNSSAADMKDSGIEIHSVAIGIKPEPNRELHTESELIRGMYEIASKKLGAIGDEQDDYFFYHATKGGDFDLSLNDWFTTVVQTVDKGKIEDPIGDMFELVGTPKLTEVKKSGVPAIETSKMPNLDYSDRRKIKVNNINLYANQEIQLDYTVRLKTDDPNYEDGKWYQTNGRTTLQPTPERTTDKLDFGVPSVRGKAKKVEIPVEKKWSDSHLNTEDYWGLRAHSVKVVLQRKSGNSWVDVESTTLNSSNGWKDTFTADGGNTVYRVVEPSRTTGYAKPISNVDEFTAKTLPSKGVQITNKLLKGTATICKYKEDGKTPFSGDKPKFSVKRKSDGKVLATDLEPDASGQVTISDIPLGDFIVEESYVPQGYTKMDDIDLKAVENSAGTGLNITLNGQKSPYKVVNKLAKDLEIPVEKIWSDSYQGTDNYWGLRTSYVRVTLQKRSGTSWENVETLTLTPIDQWKGVFQGVEGGSSVYRVVEEARTTGYAKPTYNYSTSFTAANVPPGGVKLTNKLLTGKAVICKYMDDGKTPFSKDKPKFTVKRQSDGKVLAANLEPDANGQVTITDIPMGNFIVEESYVPTGYEKMADIELKAVENSAGDALVITLNGKASPYKVTNKMADFTLKIKKVDQSGNELRGASFRLVGTSYDQTRAGGPNFEFTGLRPGEYSLSETVVPNGYQGMDGTVRISISSTGNVTIQSNSSVSGSGGLGNPNLIQLTVTNKKRGAGPLPSTGGSGTAMFFKVAIGVISTAGGLLGSLYWLHTKRRGS</sequence>
<dbReference type="InterPro" id="IPR013783">
    <property type="entry name" value="Ig-like_fold"/>
</dbReference>
<dbReference type="Gene3D" id="2.60.40.10">
    <property type="entry name" value="Immunoglobulins"/>
    <property type="match status" value="3"/>
</dbReference>
<comment type="caution">
    <text evidence="7">The sequence shown here is derived from an EMBL/GenBank/DDBJ whole genome shotgun (WGS) entry which is preliminary data.</text>
</comment>
<dbReference type="Proteomes" id="UP001252875">
    <property type="component" value="Unassembled WGS sequence"/>
</dbReference>
<feature type="compositionally biased region" description="Basic and acidic residues" evidence="4">
    <location>
        <begin position="165"/>
        <end position="182"/>
    </location>
</feature>
<comment type="similarity">
    <text evidence="1">Belongs to the serine-aspartate repeat-containing protein (SDr) family.</text>
</comment>
<dbReference type="Gene3D" id="3.40.50.410">
    <property type="entry name" value="von Willebrand factor, type A domain"/>
    <property type="match status" value="1"/>
</dbReference>
<keyword evidence="2" id="KW-0964">Secreted</keyword>
<evidence type="ECO:0000256" key="4">
    <source>
        <dbReference type="SAM" id="MobiDB-lite"/>
    </source>
</evidence>
<dbReference type="Pfam" id="PF21426">
    <property type="entry name" value="GBS104-like_Ig"/>
    <property type="match status" value="1"/>
</dbReference>
<keyword evidence="8" id="KW-1185">Reference proteome</keyword>
<protein>
    <submittedName>
        <fullName evidence="7">SpaA isopeptide-forming pilin-related protein</fullName>
    </submittedName>
</protein>
<dbReference type="Gene3D" id="2.60.40.2110">
    <property type="match status" value="1"/>
</dbReference>
<keyword evidence="5" id="KW-0812">Transmembrane</keyword>
<accession>A0ABU3F3Z8</accession>
<dbReference type="SMART" id="SM00327">
    <property type="entry name" value="VWA"/>
    <property type="match status" value="1"/>
</dbReference>
<feature type="compositionally biased region" description="Polar residues" evidence="4">
    <location>
        <begin position="706"/>
        <end position="719"/>
    </location>
</feature>
<dbReference type="SUPFAM" id="SSF53300">
    <property type="entry name" value="vWA-like"/>
    <property type="match status" value="1"/>
</dbReference>
<feature type="transmembrane region" description="Helical" evidence="5">
    <location>
        <begin position="1280"/>
        <end position="1302"/>
    </location>
</feature>
<dbReference type="InterPro" id="IPR049319">
    <property type="entry name" value="GBS104-like_Ig"/>
</dbReference>
<reference evidence="7 8" key="1">
    <citation type="submission" date="2023-03" db="EMBL/GenBank/DDBJ databases">
        <authorList>
            <person name="Shen W."/>
            <person name="Cai J."/>
        </authorList>
    </citation>
    <scope>NUCLEOTIDE SEQUENCE [LARGE SCALE GENOMIC DNA]</scope>
    <source>
        <strain evidence="7 8">D6-4</strain>
    </source>
</reference>
<evidence type="ECO:0000256" key="3">
    <source>
        <dbReference type="ARBA" id="ARBA00022729"/>
    </source>
</evidence>
<feature type="region of interest" description="Disordered" evidence="4">
    <location>
        <begin position="165"/>
        <end position="213"/>
    </location>
</feature>